<keyword evidence="4" id="KW-1133">Transmembrane helix</keyword>
<evidence type="ECO:0000313" key="7">
    <source>
        <dbReference type="Proteomes" id="UP000238634"/>
    </source>
</evidence>
<evidence type="ECO:0000259" key="5">
    <source>
        <dbReference type="Pfam" id="PF07176"/>
    </source>
</evidence>
<dbReference type="GO" id="GO:0003847">
    <property type="term" value="F:1-alkyl-2-acetylglycerophosphocholine esterase activity"/>
    <property type="evidence" value="ECO:0007669"/>
    <property type="project" value="TreeGrafter"/>
</dbReference>
<dbReference type="Pfam" id="PF03403">
    <property type="entry name" value="PAF-AH_p_II"/>
    <property type="match status" value="1"/>
</dbReference>
<dbReference type="InterPro" id="IPR010802">
    <property type="entry name" value="DUF1400"/>
</dbReference>
<dbReference type="PANTHER" id="PTHR10272:SF13">
    <property type="entry name" value="POLY(ETHYLENE TEREPHTHALATE) HYDROLASE"/>
    <property type="match status" value="1"/>
</dbReference>
<dbReference type="SUPFAM" id="SSF53474">
    <property type="entry name" value="alpha/beta-Hydrolases"/>
    <property type="match status" value="1"/>
</dbReference>
<comment type="caution">
    <text evidence="6">The sequence shown here is derived from an EMBL/GenBank/DDBJ whole genome shotgun (WGS) entry which is preliminary data.</text>
</comment>
<dbReference type="PANTHER" id="PTHR10272">
    <property type="entry name" value="PLATELET-ACTIVATING FACTOR ACETYLHYDROLASE"/>
    <property type="match status" value="1"/>
</dbReference>
<evidence type="ECO:0000256" key="1">
    <source>
        <dbReference type="ARBA" id="ARBA00022801"/>
    </source>
</evidence>
<keyword evidence="1 6" id="KW-0378">Hydrolase</keyword>
<reference evidence="6 7" key="2">
    <citation type="submission" date="2018-03" db="EMBL/GenBank/DDBJ databases">
        <title>The ancient ancestry and fast evolution of plastids.</title>
        <authorList>
            <person name="Moore K.R."/>
            <person name="Magnabosco C."/>
            <person name="Momper L."/>
            <person name="Gold D.A."/>
            <person name="Bosak T."/>
            <person name="Fournier G.P."/>
        </authorList>
    </citation>
    <scope>NUCLEOTIDE SEQUENCE [LARGE SCALE GENOMIC DNA]</scope>
    <source>
        <strain evidence="6 7">ULC007</strain>
    </source>
</reference>
<dbReference type="InterPro" id="IPR029058">
    <property type="entry name" value="AB_hydrolase_fold"/>
</dbReference>
<feature type="transmembrane region" description="Helical" evidence="4">
    <location>
        <begin position="32"/>
        <end position="52"/>
    </location>
</feature>
<evidence type="ECO:0000256" key="2">
    <source>
        <dbReference type="ARBA" id="ARBA00022963"/>
    </source>
</evidence>
<dbReference type="Proteomes" id="UP000238634">
    <property type="component" value="Unassembled WGS sequence"/>
</dbReference>
<dbReference type="EMBL" id="PVWG01000004">
    <property type="protein sequence ID" value="PSB20926.1"/>
    <property type="molecule type" value="Genomic_DNA"/>
</dbReference>
<reference evidence="6 7" key="1">
    <citation type="submission" date="2018-02" db="EMBL/GenBank/DDBJ databases">
        <authorList>
            <person name="Cohen D.B."/>
            <person name="Kent A.D."/>
        </authorList>
    </citation>
    <scope>NUCLEOTIDE SEQUENCE [LARGE SCALE GENOMIC DNA]</scope>
    <source>
        <strain evidence="6 7">ULC007</strain>
    </source>
</reference>
<keyword evidence="4" id="KW-0472">Membrane</keyword>
<keyword evidence="3" id="KW-0443">Lipid metabolism</keyword>
<evidence type="ECO:0000313" key="6">
    <source>
        <dbReference type="EMBL" id="PSB20926.1"/>
    </source>
</evidence>
<dbReference type="AlphaFoldDB" id="A0A2T1DKC6"/>
<accession>A0A2T1DKC6</accession>
<dbReference type="GO" id="GO:0016042">
    <property type="term" value="P:lipid catabolic process"/>
    <property type="evidence" value="ECO:0007669"/>
    <property type="project" value="UniProtKB-KW"/>
</dbReference>
<proteinExistence type="predicted"/>
<keyword evidence="2" id="KW-0442">Lipid degradation</keyword>
<keyword evidence="4" id="KW-0812">Transmembrane</keyword>
<dbReference type="Gene3D" id="3.40.50.1820">
    <property type="entry name" value="alpha/beta hydrolase"/>
    <property type="match status" value="1"/>
</dbReference>
<organism evidence="6 7">
    <name type="scientific">Phormidesmis priestleyi ULC007</name>
    <dbReference type="NCBI Taxonomy" id="1920490"/>
    <lineage>
        <taxon>Bacteria</taxon>
        <taxon>Bacillati</taxon>
        <taxon>Cyanobacteriota</taxon>
        <taxon>Cyanophyceae</taxon>
        <taxon>Leptolyngbyales</taxon>
        <taxon>Leptolyngbyaceae</taxon>
        <taxon>Phormidesmis</taxon>
    </lineage>
</organism>
<dbReference type="STRING" id="1920490.GCA_001895925_03547"/>
<gene>
    <name evidence="6" type="ORF">C7B65_05835</name>
</gene>
<evidence type="ECO:0000256" key="4">
    <source>
        <dbReference type="SAM" id="Phobius"/>
    </source>
</evidence>
<keyword evidence="7" id="KW-1185">Reference proteome</keyword>
<dbReference type="OrthoDB" id="422423at2"/>
<evidence type="ECO:0000256" key="3">
    <source>
        <dbReference type="ARBA" id="ARBA00023098"/>
    </source>
</evidence>
<sequence length="602" mass="66017">MQQSTVEIKQAIESLPFGFIGLMSKAARRNRLILRLFLILCCTGLVMVPIALKPKPALSAEKLYIIYGPLKLSLSVNSLQTFAETGKVDSELRFYARFVGAKGMVQLRKLLQLHGDLSLTTTSQLTYAPISEDFLQRLGQLVKTEAGVNGFHAIRAAWILSAHKSQSYTLIDLLRNYPTKRVLINFTDLQTVQQILLTLVDYKKAATTAIAQAAQAEAATEPKLAASQLPDPRKPGPFQVSRRTLQLERPVRSLEGNRVNRRFKVELYIPEGTSQPAPIVAISHGMGSTPTGFSYLGEHLASYGFVVAIPEHVGSGKAIKKALLAGLINTNVDPADFVERPLDIKQTLDELEQLTQSDPTLKGRFNLQNVGVIGHSFGGYTALALAGARLNMARVVQDCAINKPRINLSIYLQCLSSQLPATESNLSDPRIKAVISINPLTSIVFGPEEMSRIQVPTMLVSASHDFLTGAVSEQIHPFLWLKTQKKYLVSMVPAGHTAADQGERGKQNQPLTQRDILFAGPDPALTRDYIRALSLAFMQTYVAQHPEYQTYLSASYAQAISQKPIQVDLVRSLTPAQLEQAYGSPPPVPFFPAPVTGLVVNK</sequence>
<feature type="domain" description="DUF1400" evidence="5">
    <location>
        <begin position="59"/>
        <end position="185"/>
    </location>
</feature>
<name>A0A2T1DKC6_9CYAN</name>
<protein>
    <submittedName>
        <fullName evidence="6">Alpha/beta hydrolase</fullName>
    </submittedName>
</protein>
<dbReference type="Pfam" id="PF07176">
    <property type="entry name" value="DUF1400"/>
    <property type="match status" value="1"/>
</dbReference>